<dbReference type="HOGENOM" id="CLU_039483_10_2_0"/>
<feature type="transmembrane region" description="Helical" evidence="6">
    <location>
        <begin position="188"/>
        <end position="210"/>
    </location>
</feature>
<dbReference type="GO" id="GO:0005886">
    <property type="term" value="C:plasma membrane"/>
    <property type="evidence" value="ECO:0007669"/>
    <property type="project" value="UniProtKB-SubCell"/>
</dbReference>
<dbReference type="OrthoDB" id="9811522at2"/>
<dbReference type="InterPro" id="IPR051449">
    <property type="entry name" value="ABC-2_transporter_component"/>
</dbReference>
<feature type="transmembrane region" description="Helical" evidence="6">
    <location>
        <begin position="268"/>
        <end position="290"/>
    </location>
</feature>
<evidence type="ECO:0000256" key="2">
    <source>
        <dbReference type="ARBA" id="ARBA00022475"/>
    </source>
</evidence>
<dbReference type="Pfam" id="PF12698">
    <property type="entry name" value="ABC2_membrane_3"/>
    <property type="match status" value="1"/>
</dbReference>
<evidence type="ECO:0000313" key="11">
    <source>
        <dbReference type="Proteomes" id="UP000183868"/>
    </source>
</evidence>
<evidence type="ECO:0000256" key="1">
    <source>
        <dbReference type="ARBA" id="ARBA00004651"/>
    </source>
</evidence>
<dbReference type="RefSeq" id="WP_006926890.1">
    <property type="nucleotide sequence ID" value="NZ_CM001402.1"/>
</dbReference>
<comment type="subcellular location">
    <subcellularLocation>
        <location evidence="1">Cell membrane</location>
        <topology evidence="1">Multi-pass membrane protein</topology>
    </subcellularLocation>
</comment>
<keyword evidence="5 6" id="KW-0472">Membrane</keyword>
<dbReference type="PANTHER" id="PTHR30294">
    <property type="entry name" value="MEMBRANE COMPONENT OF ABC TRANSPORTER YHHJ-RELATED"/>
    <property type="match status" value="1"/>
</dbReference>
<feature type="transmembrane region" description="Helical" evidence="6">
    <location>
        <begin position="360"/>
        <end position="380"/>
    </location>
</feature>
<evidence type="ECO:0000256" key="5">
    <source>
        <dbReference type="ARBA" id="ARBA00023136"/>
    </source>
</evidence>
<dbReference type="InterPro" id="IPR013525">
    <property type="entry name" value="ABC2_TM"/>
</dbReference>
<dbReference type="Gene3D" id="3.40.1710.10">
    <property type="entry name" value="abc type-2 transporter like domain"/>
    <property type="match status" value="1"/>
</dbReference>
<dbReference type="eggNOG" id="COG0842">
    <property type="taxonomic scope" value="Bacteria"/>
</dbReference>
<dbReference type="STRING" id="880073.Cabys_3138"/>
<keyword evidence="2" id="KW-1003">Cell membrane</keyword>
<evidence type="ECO:0000313" key="10">
    <source>
        <dbReference type="Proteomes" id="UP000004671"/>
    </source>
</evidence>
<feature type="transmembrane region" description="Helical" evidence="6">
    <location>
        <begin position="21"/>
        <end position="42"/>
    </location>
</feature>
<evidence type="ECO:0000256" key="3">
    <source>
        <dbReference type="ARBA" id="ARBA00022692"/>
    </source>
</evidence>
<dbReference type="Proteomes" id="UP000004671">
    <property type="component" value="Chromosome"/>
</dbReference>
<evidence type="ECO:0000313" key="8">
    <source>
        <dbReference type="EMBL" id="APF19886.1"/>
    </source>
</evidence>
<accession>H1XPR2</accession>
<dbReference type="AlphaFoldDB" id="H1XPR2"/>
<dbReference type="KEGG" id="caby:Cabys_3138"/>
<keyword evidence="10" id="KW-1185">Reference proteome</keyword>
<evidence type="ECO:0000256" key="4">
    <source>
        <dbReference type="ARBA" id="ARBA00022989"/>
    </source>
</evidence>
<protein>
    <submittedName>
        <fullName evidence="8">ABC-2 type transport system permease protein</fullName>
    </submittedName>
    <submittedName>
        <fullName evidence="9">ABC-2 type transporter</fullName>
    </submittedName>
</protein>
<evidence type="ECO:0000259" key="7">
    <source>
        <dbReference type="Pfam" id="PF12698"/>
    </source>
</evidence>
<name>H1XPR2_CALAY</name>
<dbReference type="PaxDb" id="880073-Calab_0337"/>
<dbReference type="Proteomes" id="UP000183868">
    <property type="component" value="Chromosome"/>
</dbReference>
<reference evidence="8 11" key="2">
    <citation type="submission" date="2016-11" db="EMBL/GenBank/DDBJ databases">
        <title>Genomic analysis of Caldithrix abyssi and proposal of a novel bacterial phylum Caldithrichaeota.</title>
        <authorList>
            <person name="Kublanov I."/>
            <person name="Sigalova O."/>
            <person name="Gavrilov S."/>
            <person name="Lebedinsky A."/>
            <person name="Ivanova N."/>
            <person name="Daum C."/>
            <person name="Reddy T."/>
            <person name="Klenk H.P."/>
            <person name="Goker M."/>
            <person name="Reva O."/>
            <person name="Miroshnichenko M."/>
            <person name="Kyprides N."/>
            <person name="Woyke T."/>
            <person name="Gelfand M."/>
        </authorList>
    </citation>
    <scope>NUCLEOTIDE SEQUENCE [LARGE SCALE GENOMIC DNA]</scope>
    <source>
        <strain evidence="8 11">LF13</strain>
    </source>
</reference>
<dbReference type="EMBL" id="CM001402">
    <property type="protein sequence ID" value="EHO39983.1"/>
    <property type="molecule type" value="Genomic_DNA"/>
</dbReference>
<feature type="transmembrane region" description="Helical" evidence="6">
    <location>
        <begin position="242"/>
        <end position="262"/>
    </location>
</feature>
<dbReference type="InParanoid" id="H1XPR2"/>
<feature type="domain" description="ABC-2 type transporter transmembrane" evidence="7">
    <location>
        <begin position="22"/>
        <end position="373"/>
    </location>
</feature>
<evidence type="ECO:0000313" key="9">
    <source>
        <dbReference type="EMBL" id="EHO39983.1"/>
    </source>
</evidence>
<keyword evidence="4 6" id="KW-1133">Transmembrane helix</keyword>
<reference evidence="9 10" key="1">
    <citation type="submission" date="2011-09" db="EMBL/GenBank/DDBJ databases">
        <title>The permanent draft genome of Caldithrix abyssi DSM 13497.</title>
        <authorList>
            <consortium name="US DOE Joint Genome Institute (JGI-PGF)"/>
            <person name="Lucas S."/>
            <person name="Han J."/>
            <person name="Lapidus A."/>
            <person name="Bruce D."/>
            <person name="Goodwin L."/>
            <person name="Pitluck S."/>
            <person name="Peters L."/>
            <person name="Kyrpides N."/>
            <person name="Mavromatis K."/>
            <person name="Ivanova N."/>
            <person name="Mikhailova N."/>
            <person name="Chertkov O."/>
            <person name="Detter J.C."/>
            <person name="Tapia R."/>
            <person name="Han C."/>
            <person name="Land M."/>
            <person name="Hauser L."/>
            <person name="Markowitz V."/>
            <person name="Cheng J.-F."/>
            <person name="Hugenholtz P."/>
            <person name="Woyke T."/>
            <person name="Wu D."/>
            <person name="Spring S."/>
            <person name="Brambilla E."/>
            <person name="Klenk H.-P."/>
            <person name="Eisen J.A."/>
        </authorList>
    </citation>
    <scope>NUCLEOTIDE SEQUENCE [LARGE SCALE GENOMIC DNA]</scope>
    <source>
        <strain evidence="9 10">DSM 13497</strain>
    </source>
</reference>
<organism evidence="9 10">
    <name type="scientific">Caldithrix abyssi DSM 13497</name>
    <dbReference type="NCBI Taxonomy" id="880073"/>
    <lineage>
        <taxon>Bacteria</taxon>
        <taxon>Pseudomonadati</taxon>
        <taxon>Calditrichota</taxon>
        <taxon>Calditrichia</taxon>
        <taxon>Calditrichales</taxon>
        <taxon>Calditrichaceae</taxon>
        <taxon>Caldithrix</taxon>
    </lineage>
</organism>
<dbReference type="GO" id="GO:0140359">
    <property type="term" value="F:ABC-type transporter activity"/>
    <property type="evidence" value="ECO:0007669"/>
    <property type="project" value="InterPro"/>
</dbReference>
<keyword evidence="3 6" id="KW-0812">Transmembrane</keyword>
<proteinExistence type="predicted"/>
<evidence type="ECO:0000256" key="6">
    <source>
        <dbReference type="SAM" id="Phobius"/>
    </source>
</evidence>
<dbReference type="EMBL" id="CP018099">
    <property type="protein sequence ID" value="APF19886.1"/>
    <property type="molecule type" value="Genomic_DNA"/>
</dbReference>
<feature type="transmembrane region" description="Helical" evidence="6">
    <location>
        <begin position="297"/>
        <end position="318"/>
    </location>
</feature>
<dbReference type="PANTHER" id="PTHR30294:SF46">
    <property type="entry name" value="ABC TRANSPORTER PERMEASE"/>
    <property type="match status" value="1"/>
</dbReference>
<gene>
    <name evidence="8" type="ORF">Cabys_3138</name>
    <name evidence="9" type="ORF">Calab_0337</name>
</gene>
<sequence length="397" mass="44692">MSFTIIKAIMRREWQRIKSRKTLWALILVMPFVVFFSLAPIYERQAVRELPLGVIDHDRSTLSRIIVRSLESSPTFALYGYYDDLQTVEKDFKKGKLQAAIVIPENLEKDLKSGKSAHVVFLKNSANIIVGNVAYKAAMTTLQTLSIGMEMRKFQAGGASSAQALERAHPIAIETLPLYNPFYNYETYLVGGLLPIMLQMVVLIASVLVFSSELKEGTVRELWRISKGNMLNIVVGKSLPHLFLHLSNVFLLTGIVFTIFQIPVQGSLFLLLAYLFLFVVSVFFVGMFISCLFRNNVLATEAAIFISTPAFIFTGYTFPLEAMPWLHRFYASLLPSTHFMTGYLKIFSMGEGWHGVLPEASALFLFLLIGFGGTLLLMFFRKKQMTATGMKKLEATP</sequence>